<dbReference type="PANTHER" id="PTHR37981:SF1">
    <property type="entry name" value="SGNH HYDROLASE-TYPE ESTERASE DOMAIN-CONTAINING PROTEIN"/>
    <property type="match status" value="1"/>
</dbReference>
<gene>
    <name evidence="2" type="ORF">SAMN05444159_6206</name>
</gene>
<name>A0A1M7BLQ6_9BRAD</name>
<dbReference type="InterPro" id="IPR036514">
    <property type="entry name" value="SGNH_hydro_sf"/>
</dbReference>
<evidence type="ECO:0008006" key="4">
    <source>
        <dbReference type="Google" id="ProtNLM"/>
    </source>
</evidence>
<evidence type="ECO:0000256" key="1">
    <source>
        <dbReference type="SAM" id="SignalP"/>
    </source>
</evidence>
<dbReference type="Gene3D" id="3.40.50.1110">
    <property type="entry name" value="SGNH hydrolase"/>
    <property type="match status" value="1"/>
</dbReference>
<dbReference type="GO" id="GO:0016788">
    <property type="term" value="F:hydrolase activity, acting on ester bonds"/>
    <property type="evidence" value="ECO:0007669"/>
    <property type="project" value="InterPro"/>
</dbReference>
<feature type="chain" id="PRO_5012884238" description="GDSL-like Lipase/Acylhydrolase family protein" evidence="1">
    <location>
        <begin position="28"/>
        <end position="659"/>
    </location>
</feature>
<dbReference type="PANTHER" id="PTHR37981">
    <property type="entry name" value="LIPASE 2"/>
    <property type="match status" value="1"/>
</dbReference>
<keyword evidence="1" id="KW-0732">Signal</keyword>
<dbReference type="OrthoDB" id="7583701at2"/>
<organism evidence="2 3">
    <name type="scientific">Bradyrhizobium lablabi</name>
    <dbReference type="NCBI Taxonomy" id="722472"/>
    <lineage>
        <taxon>Bacteria</taxon>
        <taxon>Pseudomonadati</taxon>
        <taxon>Pseudomonadota</taxon>
        <taxon>Alphaproteobacteria</taxon>
        <taxon>Hyphomicrobiales</taxon>
        <taxon>Nitrobacteraceae</taxon>
        <taxon>Bradyrhizobium</taxon>
    </lineage>
</organism>
<dbReference type="InterPro" id="IPR037460">
    <property type="entry name" value="SEST-like"/>
</dbReference>
<proteinExistence type="predicted"/>
<feature type="signal peptide" evidence="1">
    <location>
        <begin position="1"/>
        <end position="27"/>
    </location>
</feature>
<evidence type="ECO:0000313" key="2">
    <source>
        <dbReference type="EMBL" id="SHL55972.1"/>
    </source>
</evidence>
<sequence>MAKNHLRSIAAGALVACALALSPAQRAAAQSAASPAQGAPDTPMQISWEVRNRFRLFREERDFQLHVESARDRSVLASEQALELQSDGRGWARNMVNRLCIDLSGRVSEPCTRDNVKESYLTPVDHAITVRLAGTVPVGATCAWSFDDGDGPQQSTFDCAEPVNLRARYGRQTVASVEVSSGPEAPQHLSTEIMVRDIFIAGLGDSIASGEGNPDRAIALSDEGFCFRYYLGTAASQYYRPSRAGYKGGRACEAPDTLPVWQRQSALWFNSPCHRSLYSYQTRTALALAVRYPHIAVTYLPLACTGATIPDGLFGYQRARECPPTKSGNNCSGTVNAQLDELRAAVGAAKKRQPDRKLDLILLSIGANDINFSGLVADVIVDTPTERVLFKRTGVMGSVEDSRTALARDLPQSFGKLREALKPLVGDMSHVVYVSYANPTLADGGAPCPGGRAGFDIHPSFNAEPQRLAHVSSYVDREFLPQLKALALCQSGVLCRDPAADRMTFVDAHQTAFGDHGFCARAPTDPVFDRECFSPKGESFDPDIVTAASQPMVCGRSASEYRAYLPRARWIRDANDSYFAAMTYPQGLPSSNQPADIHDATWGILSAVYGGAVHPSAEGHAAMADAALPAVASALQLDAVVPEVVQEPETPAVTTPAAR</sequence>
<dbReference type="Proteomes" id="UP000189935">
    <property type="component" value="Chromosome I"/>
</dbReference>
<dbReference type="RefSeq" id="WP_079543431.1">
    <property type="nucleotide sequence ID" value="NZ_LT670844.1"/>
</dbReference>
<accession>A0A1M7BLQ6</accession>
<protein>
    <recommendedName>
        <fullName evidence="4">GDSL-like Lipase/Acylhydrolase family protein</fullName>
    </recommendedName>
</protein>
<dbReference type="EMBL" id="LT670844">
    <property type="protein sequence ID" value="SHL55972.1"/>
    <property type="molecule type" value="Genomic_DNA"/>
</dbReference>
<dbReference type="GO" id="GO:0006629">
    <property type="term" value="P:lipid metabolic process"/>
    <property type="evidence" value="ECO:0007669"/>
    <property type="project" value="TreeGrafter"/>
</dbReference>
<dbReference type="SUPFAM" id="SSF52266">
    <property type="entry name" value="SGNH hydrolase"/>
    <property type="match status" value="1"/>
</dbReference>
<reference evidence="2 3" key="1">
    <citation type="submission" date="2016-11" db="EMBL/GenBank/DDBJ databases">
        <authorList>
            <person name="Jaros S."/>
            <person name="Januszkiewicz K."/>
            <person name="Wedrychowicz H."/>
        </authorList>
    </citation>
    <scope>NUCLEOTIDE SEQUENCE [LARGE SCALE GENOMIC DNA]</scope>
    <source>
        <strain evidence="2 3">GAS499</strain>
    </source>
</reference>
<evidence type="ECO:0000313" key="3">
    <source>
        <dbReference type="Proteomes" id="UP000189935"/>
    </source>
</evidence>
<dbReference type="AlphaFoldDB" id="A0A1M7BLQ6"/>